<evidence type="ECO:0000313" key="2">
    <source>
        <dbReference type="EMBL" id="KAB7785205.1"/>
    </source>
</evidence>
<organism evidence="2 3">
    <name type="scientific">Methylorubrum populi</name>
    <dbReference type="NCBI Taxonomy" id="223967"/>
    <lineage>
        <taxon>Bacteria</taxon>
        <taxon>Pseudomonadati</taxon>
        <taxon>Pseudomonadota</taxon>
        <taxon>Alphaproteobacteria</taxon>
        <taxon>Hyphomicrobiales</taxon>
        <taxon>Methylobacteriaceae</taxon>
        <taxon>Methylorubrum</taxon>
    </lineage>
</organism>
<dbReference type="Proteomes" id="UP000469949">
    <property type="component" value="Unassembled WGS sequence"/>
</dbReference>
<dbReference type="InterPro" id="IPR009333">
    <property type="entry name" value="DUF992"/>
</dbReference>
<feature type="chain" id="PRO_5032421834" description="DUF992 domain-containing protein" evidence="1">
    <location>
        <begin position="20"/>
        <end position="142"/>
    </location>
</feature>
<comment type="caution">
    <text evidence="2">The sequence shown here is derived from an EMBL/GenBank/DDBJ whole genome shotgun (WGS) entry which is preliminary data.</text>
</comment>
<name>A0A833N2Q2_9HYPH</name>
<dbReference type="EMBL" id="WEKV01000010">
    <property type="protein sequence ID" value="KAB7785205.1"/>
    <property type="molecule type" value="Genomic_DNA"/>
</dbReference>
<accession>A0A833N2Q2</accession>
<proteinExistence type="predicted"/>
<feature type="signal peptide" evidence="1">
    <location>
        <begin position="1"/>
        <end position="19"/>
    </location>
</feature>
<dbReference type="Pfam" id="PF06186">
    <property type="entry name" value="DUF992"/>
    <property type="match status" value="1"/>
</dbReference>
<dbReference type="AlphaFoldDB" id="A0A833N2Q2"/>
<evidence type="ECO:0000256" key="1">
    <source>
        <dbReference type="SAM" id="SignalP"/>
    </source>
</evidence>
<evidence type="ECO:0000313" key="3">
    <source>
        <dbReference type="Proteomes" id="UP000469949"/>
    </source>
</evidence>
<evidence type="ECO:0008006" key="4">
    <source>
        <dbReference type="Google" id="ProtNLM"/>
    </source>
</evidence>
<sequence>MRTILAVLAATLLATAADARTTDAAGEGRAAGTLTCRTRTDLSLVIGTARVAACTFVTEDGLRQSYAALLPHREGEADERILTWQVVTADGRSRPGLLDGRFSGETTGALRSPSARLAPLDAAGETSLSLAAQAGRTEIGLR</sequence>
<dbReference type="RefSeq" id="WP_193316439.1">
    <property type="nucleotide sequence ID" value="NZ_WEKV01000010.1"/>
</dbReference>
<keyword evidence="1" id="KW-0732">Signal</keyword>
<reference evidence="2 3" key="1">
    <citation type="submission" date="2019-10" db="EMBL/GenBank/DDBJ databases">
        <title>Draft Genome Sequence of the Caffeine Degrading Methylotroph Methylorubrum populi PINKEL.</title>
        <authorList>
            <person name="Dawson S.C."/>
            <person name="Zhang X."/>
            <person name="Wright M.E."/>
            <person name="Sharma G."/>
            <person name="Langner J.T."/>
            <person name="Ditty J.L."/>
            <person name="Subuyuj G.A."/>
        </authorList>
    </citation>
    <scope>NUCLEOTIDE SEQUENCE [LARGE SCALE GENOMIC DNA]</scope>
    <source>
        <strain evidence="2 3">Pinkel</strain>
    </source>
</reference>
<gene>
    <name evidence="2" type="ORF">F8B43_3238</name>
</gene>
<protein>
    <recommendedName>
        <fullName evidence="4">DUF992 domain-containing protein</fullName>
    </recommendedName>
</protein>